<evidence type="ECO:0000313" key="3">
    <source>
        <dbReference type="Proteomes" id="UP001382935"/>
    </source>
</evidence>
<dbReference type="InterPro" id="IPR036206">
    <property type="entry name" value="ThiamineP_synth_sf"/>
</dbReference>
<dbReference type="CDD" id="cd00564">
    <property type="entry name" value="TMP_TenI"/>
    <property type="match status" value="1"/>
</dbReference>
<gene>
    <name evidence="2" type="ORF">V6R86_03380</name>
</gene>
<dbReference type="InterPro" id="IPR013785">
    <property type="entry name" value="Aldolase_TIM"/>
</dbReference>
<dbReference type="Pfam" id="PF02581">
    <property type="entry name" value="TMP-TENI"/>
    <property type="match status" value="1"/>
</dbReference>
<feature type="domain" description="Thiamine phosphate synthase/TenI" evidence="1">
    <location>
        <begin position="91"/>
        <end position="171"/>
    </location>
</feature>
<evidence type="ECO:0000259" key="1">
    <source>
        <dbReference type="Pfam" id="PF02581"/>
    </source>
</evidence>
<keyword evidence="3" id="KW-1185">Reference proteome</keyword>
<accession>A0ABZ2G0V8</accession>
<organism evidence="2 3">
    <name type="scientific">Sphingomonas kaistensis</name>
    <dbReference type="NCBI Taxonomy" id="298708"/>
    <lineage>
        <taxon>Bacteria</taxon>
        <taxon>Pseudomonadati</taxon>
        <taxon>Pseudomonadota</taxon>
        <taxon>Alphaproteobacteria</taxon>
        <taxon>Sphingomonadales</taxon>
        <taxon>Sphingomonadaceae</taxon>
        <taxon>Sphingomonas</taxon>
    </lineage>
</organism>
<dbReference type="Gene3D" id="3.20.20.70">
    <property type="entry name" value="Aldolase class I"/>
    <property type="match status" value="1"/>
</dbReference>
<dbReference type="SUPFAM" id="SSF51391">
    <property type="entry name" value="Thiamin phosphate synthase"/>
    <property type="match status" value="1"/>
</dbReference>
<reference evidence="2 3" key="1">
    <citation type="submission" date="2024-02" db="EMBL/GenBank/DDBJ databases">
        <title>Full genome sequence of Sphingomonas kaistensis.</title>
        <authorList>
            <person name="Poletto B.L."/>
            <person name="Silva G."/>
            <person name="Galante D."/>
            <person name="Campos K.R."/>
            <person name="Santos M.B.N."/>
            <person name="Sacchi C.T."/>
        </authorList>
    </citation>
    <scope>NUCLEOTIDE SEQUENCE [LARGE SCALE GENOMIC DNA]</scope>
    <source>
        <strain evidence="2 3">MA4R</strain>
    </source>
</reference>
<proteinExistence type="predicted"/>
<name>A0ABZ2G0V8_9SPHN</name>
<dbReference type="Proteomes" id="UP001382935">
    <property type="component" value="Chromosome"/>
</dbReference>
<protein>
    <submittedName>
        <fullName evidence="2">Thiamine phosphate synthase</fullName>
    </submittedName>
</protein>
<dbReference type="EMBL" id="CP145607">
    <property type="protein sequence ID" value="WWM69757.1"/>
    <property type="molecule type" value="Genomic_DNA"/>
</dbReference>
<evidence type="ECO:0000313" key="2">
    <source>
        <dbReference type="EMBL" id="WWM69757.1"/>
    </source>
</evidence>
<dbReference type="RefSeq" id="WP_338502110.1">
    <property type="nucleotide sequence ID" value="NZ_CP145607.1"/>
</dbReference>
<sequence length="173" mass="17934">MQRQSWPTSWLMTDERLGDVLGGAIARAAAAGAGVIVRHHHSSHAVRRAIARKVLASGALLGVSRDAVLAADLGAAFVHNPTGPSGALPFSLSVHHEAEVREAAQRRPAFVFVSPLYATRSHPGAPALGVEEAARLAALAGCPAYALGGVTRSNGEKLIARGWAGWAAIDAWA</sequence>
<dbReference type="InterPro" id="IPR022998">
    <property type="entry name" value="ThiamineP_synth_TenI"/>
</dbReference>